<keyword evidence="8" id="KW-1185">Reference proteome</keyword>
<feature type="transmembrane region" description="Helical" evidence="5">
    <location>
        <begin position="45"/>
        <end position="63"/>
    </location>
</feature>
<dbReference type="PANTHER" id="PTHR11062:SF229">
    <property type="entry name" value="GLUCURONOXYLAN GLUCURONOSYLTRANSFERASE IRX7-RELATED"/>
    <property type="match status" value="1"/>
</dbReference>
<comment type="similarity">
    <text evidence="2">Belongs to the glycosyltransferase 47 family.</text>
</comment>
<keyword evidence="5" id="KW-0472">Membrane</keyword>
<evidence type="ECO:0000256" key="2">
    <source>
        <dbReference type="ARBA" id="ARBA00010271"/>
    </source>
</evidence>
<accession>A0A9D4U2I7</accession>
<feature type="domain" description="Exostosin GT47" evidence="6">
    <location>
        <begin position="153"/>
        <end position="272"/>
    </location>
</feature>
<evidence type="ECO:0000313" key="8">
    <source>
        <dbReference type="Proteomes" id="UP000886520"/>
    </source>
</evidence>
<keyword evidence="3" id="KW-0735">Signal-anchor</keyword>
<dbReference type="AlphaFoldDB" id="A0A9D4U2I7"/>
<keyword evidence="4" id="KW-0333">Golgi apparatus</keyword>
<evidence type="ECO:0000256" key="5">
    <source>
        <dbReference type="SAM" id="Phobius"/>
    </source>
</evidence>
<dbReference type="GO" id="GO:0000139">
    <property type="term" value="C:Golgi membrane"/>
    <property type="evidence" value="ECO:0007669"/>
    <property type="project" value="UniProtKB-SubCell"/>
</dbReference>
<evidence type="ECO:0000259" key="6">
    <source>
        <dbReference type="Pfam" id="PF03016"/>
    </source>
</evidence>
<organism evidence="7 8">
    <name type="scientific">Adiantum capillus-veneris</name>
    <name type="common">Maidenhair fern</name>
    <dbReference type="NCBI Taxonomy" id="13818"/>
    <lineage>
        <taxon>Eukaryota</taxon>
        <taxon>Viridiplantae</taxon>
        <taxon>Streptophyta</taxon>
        <taxon>Embryophyta</taxon>
        <taxon>Tracheophyta</taxon>
        <taxon>Polypodiopsida</taxon>
        <taxon>Polypodiidae</taxon>
        <taxon>Polypodiales</taxon>
        <taxon>Pteridineae</taxon>
        <taxon>Pteridaceae</taxon>
        <taxon>Vittarioideae</taxon>
        <taxon>Adiantum</taxon>
    </lineage>
</organism>
<name>A0A9D4U2I7_ADICA</name>
<dbReference type="GO" id="GO:0010417">
    <property type="term" value="P:glucuronoxylan biosynthetic process"/>
    <property type="evidence" value="ECO:0007669"/>
    <property type="project" value="TreeGrafter"/>
</dbReference>
<evidence type="ECO:0000256" key="1">
    <source>
        <dbReference type="ARBA" id="ARBA00004323"/>
    </source>
</evidence>
<evidence type="ECO:0000256" key="3">
    <source>
        <dbReference type="ARBA" id="ARBA00022968"/>
    </source>
</evidence>
<keyword evidence="5" id="KW-1133">Transmembrane helix</keyword>
<protein>
    <recommendedName>
        <fullName evidence="6">Exostosin GT47 domain-containing protein</fullName>
    </recommendedName>
</protein>
<sequence length="485" mass="54194">MECNPRWVLKDRHAGLGSAKCKACSKHVKGGLLTERIQGRLWKQYVKAGLLCSSILFLVIVMLRPDWLPLFSNNETMQLLPPVLHQGNFEVGSSTVFSGSVSKLSIMDLKEERGVLARPKGGSKEVHVDKSDSLQNYSSAVSNGLINPLGLSNDIKIYIYNLPSSFNTDWLKDDQCSNHLFAAEVAIHQRLLSSPVRTLEPVEADYFFMPVYVSCNFSTTSGFPSLGHARSLLGSAVKLVSRKMPYWNRRKGRDHIFVATHDYGPCFHTMEDVAVTMGIPSFLRNSSCITVIFGHFLEARWRYIPRTLVDEYTAGECAPLFGRNLEGAAGFSSRGPAPLITSLKYNDKIALPYAHMINWSKISVTVPEKDVSKLGKILHKVSQTNLSTIQHNLWNIKHRQALLYADPLSGGDATWQVLELLSRKVSSRLQKTVHECPCAVMHSKSAMTTNAAVAYSRFCLHVDCWRLLVDSAVKLLIAWKEQLTL</sequence>
<dbReference type="InterPro" id="IPR040911">
    <property type="entry name" value="Exostosin_GT47"/>
</dbReference>
<dbReference type="Pfam" id="PF03016">
    <property type="entry name" value="Exostosin_GT47"/>
    <property type="match status" value="1"/>
</dbReference>
<gene>
    <name evidence="7" type="ORF">GOP47_0024673</name>
</gene>
<dbReference type="EMBL" id="JABFUD020000024">
    <property type="protein sequence ID" value="KAI5060253.1"/>
    <property type="molecule type" value="Genomic_DNA"/>
</dbReference>
<comment type="caution">
    <text evidence="7">The sequence shown here is derived from an EMBL/GenBank/DDBJ whole genome shotgun (WGS) entry which is preliminary data.</text>
</comment>
<evidence type="ECO:0000313" key="7">
    <source>
        <dbReference type="EMBL" id="KAI5060253.1"/>
    </source>
</evidence>
<evidence type="ECO:0000256" key="4">
    <source>
        <dbReference type="ARBA" id="ARBA00023034"/>
    </source>
</evidence>
<dbReference type="PANTHER" id="PTHR11062">
    <property type="entry name" value="EXOSTOSIN HEPARAN SULFATE GLYCOSYLTRANSFERASE -RELATED"/>
    <property type="match status" value="1"/>
</dbReference>
<reference evidence="7" key="1">
    <citation type="submission" date="2021-01" db="EMBL/GenBank/DDBJ databases">
        <title>Adiantum capillus-veneris genome.</title>
        <authorList>
            <person name="Fang Y."/>
            <person name="Liao Q."/>
        </authorList>
    </citation>
    <scope>NUCLEOTIDE SEQUENCE</scope>
    <source>
        <strain evidence="7">H3</strain>
        <tissue evidence="7">Leaf</tissue>
    </source>
</reference>
<proteinExistence type="inferred from homology"/>
<dbReference type="OrthoDB" id="1924787at2759"/>
<comment type="subcellular location">
    <subcellularLocation>
        <location evidence="1">Golgi apparatus membrane</location>
        <topology evidence="1">Single-pass type II membrane protein</topology>
    </subcellularLocation>
</comment>
<dbReference type="GO" id="GO:0016757">
    <property type="term" value="F:glycosyltransferase activity"/>
    <property type="evidence" value="ECO:0007669"/>
    <property type="project" value="InterPro"/>
</dbReference>
<keyword evidence="5" id="KW-0812">Transmembrane</keyword>
<dbReference type="Proteomes" id="UP000886520">
    <property type="component" value="Chromosome 24"/>
</dbReference>
<dbReference type="InterPro" id="IPR004263">
    <property type="entry name" value="Exostosin"/>
</dbReference>